<dbReference type="SMART" id="SM00516">
    <property type="entry name" value="SEC14"/>
    <property type="match status" value="1"/>
</dbReference>
<dbReference type="CDD" id="cd00170">
    <property type="entry name" value="SEC14"/>
    <property type="match status" value="1"/>
</dbReference>
<dbReference type="Gene3D" id="3.40.525.10">
    <property type="entry name" value="CRAL-TRIO lipid binding domain"/>
    <property type="match status" value="1"/>
</dbReference>
<keyword evidence="8" id="KW-0472">Membrane</keyword>
<organism evidence="13">
    <name type="scientific">Salix viminalis</name>
    <name type="common">Common osier</name>
    <name type="synonym">Basket willow</name>
    <dbReference type="NCBI Taxonomy" id="40686"/>
    <lineage>
        <taxon>Eukaryota</taxon>
        <taxon>Viridiplantae</taxon>
        <taxon>Streptophyta</taxon>
        <taxon>Embryophyta</taxon>
        <taxon>Tracheophyta</taxon>
        <taxon>Spermatophyta</taxon>
        <taxon>Magnoliopsida</taxon>
        <taxon>eudicotyledons</taxon>
        <taxon>Gunneridae</taxon>
        <taxon>Pentapetalae</taxon>
        <taxon>rosids</taxon>
        <taxon>fabids</taxon>
        <taxon>Malpighiales</taxon>
        <taxon>Salicaceae</taxon>
        <taxon>Saliceae</taxon>
        <taxon>Salix</taxon>
    </lineage>
</organism>
<feature type="region of interest" description="Disordered" evidence="10">
    <location>
        <begin position="1"/>
        <end position="115"/>
    </location>
</feature>
<dbReference type="InterPro" id="IPR036273">
    <property type="entry name" value="CRAL/TRIO_N_dom_sf"/>
</dbReference>
<dbReference type="PANTHER" id="PTHR45932">
    <property type="entry name" value="PATELLIN-1"/>
    <property type="match status" value="1"/>
</dbReference>
<feature type="compositionally biased region" description="Basic and acidic residues" evidence="10">
    <location>
        <begin position="170"/>
        <end position="191"/>
    </location>
</feature>
<keyword evidence="4" id="KW-0813">Transport</keyword>
<evidence type="ECO:0000256" key="2">
    <source>
        <dbReference type="ARBA" id="ARBA00004496"/>
    </source>
</evidence>
<evidence type="ECO:0000256" key="10">
    <source>
        <dbReference type="SAM" id="MobiDB-lite"/>
    </source>
</evidence>
<evidence type="ECO:0000256" key="6">
    <source>
        <dbReference type="ARBA" id="ARBA00022618"/>
    </source>
</evidence>
<evidence type="ECO:0000256" key="1">
    <source>
        <dbReference type="ARBA" id="ARBA00004370"/>
    </source>
</evidence>
<dbReference type="PANTHER" id="PTHR45932:SF6">
    <property type="entry name" value="PATELLIN-3"/>
    <property type="match status" value="1"/>
</dbReference>
<dbReference type="Pfam" id="PF00650">
    <property type="entry name" value="CRAL_TRIO"/>
    <property type="match status" value="1"/>
</dbReference>
<reference evidence="13" key="1">
    <citation type="submission" date="2019-03" db="EMBL/GenBank/DDBJ databases">
        <authorList>
            <person name="Mank J."/>
            <person name="Almeida P."/>
        </authorList>
    </citation>
    <scope>NUCLEOTIDE SEQUENCE</scope>
    <source>
        <strain evidence="13">78183</strain>
    </source>
</reference>
<sequence length="541" mass="60603">MAQESTPLLVSPPPPPSLEQAPTSPAIVKDKEDLPPPPEPVEEAESPAAKGATLPPPPEGGQKDSRSSLAAVMGKEESVSSPKPPPEEKTEVTEKSAAAKEEVVAAADSGKEKQKLSILTSLALLHQKQEERQSVIVTQEAQTAQETPKTEASASDSDVSTEIKPPAETQESKVEVTPEKESHEVAKEEPKVASSPEEVTIWGIPLLKDDRSDVVLLKFLRARDFKVRDAFVMIKNTIQWRRDFKIDELVDEDLGDDLEKVVFMHGYDREGHPVCYNVYGEFQNKELYQKTFSDEEKRLKFLRWRIQFLERSIRKLDFSPSGISTVFQVNDLKNSPGPGKRELRLATKQALLLLQDNYPEFVAKQVFINVPWWYVAFYTMISPFMTQRTKSKFVFAGPSKSAETLFKYVSPEQVPTQYGGLSVDFCDCNPEFTIADPATVITVKPATKQTVEIILYEKCILVWELRVVGWEVSYSAEFVPDSKDAYTIIITKPAKMTPTSEPVVSSSFKVVELGKILLTIDNPTSKKKKLLYRFKIDSLSD</sequence>
<dbReference type="GO" id="GO:0008289">
    <property type="term" value="F:lipid binding"/>
    <property type="evidence" value="ECO:0007669"/>
    <property type="project" value="UniProtKB-KW"/>
</dbReference>
<comment type="subcellular location">
    <subcellularLocation>
        <location evidence="2">Cytoplasm</location>
    </subcellularLocation>
    <subcellularLocation>
        <location evidence="1">Membrane</location>
    </subcellularLocation>
</comment>
<evidence type="ECO:0000256" key="8">
    <source>
        <dbReference type="ARBA" id="ARBA00023136"/>
    </source>
</evidence>
<dbReference type="Pfam" id="PF25099">
    <property type="entry name" value="GOLD_PATL1_C"/>
    <property type="match status" value="1"/>
</dbReference>
<dbReference type="InterPro" id="IPR036865">
    <property type="entry name" value="CRAL-TRIO_dom_sf"/>
</dbReference>
<keyword evidence="6" id="KW-0132">Cell division</keyword>
<evidence type="ECO:0000313" key="13">
    <source>
        <dbReference type="EMBL" id="VFU44156.1"/>
    </source>
</evidence>
<dbReference type="InterPro" id="IPR001251">
    <property type="entry name" value="CRAL-TRIO_dom"/>
</dbReference>
<feature type="compositionally biased region" description="Basic and acidic residues" evidence="10">
    <location>
        <begin position="85"/>
        <end position="115"/>
    </location>
</feature>
<comment type="similarity">
    <text evidence="3">Belongs to the patellin family.</text>
</comment>
<dbReference type="SMART" id="SM01100">
    <property type="entry name" value="CRAL_TRIO_N"/>
    <property type="match status" value="1"/>
</dbReference>
<feature type="region of interest" description="Disordered" evidence="10">
    <location>
        <begin position="139"/>
        <end position="192"/>
    </location>
</feature>
<dbReference type="SUPFAM" id="SSF46938">
    <property type="entry name" value="CRAL/TRIO N-terminal domain"/>
    <property type="match status" value="1"/>
</dbReference>
<dbReference type="Pfam" id="PF03765">
    <property type="entry name" value="CRAL_TRIO_N"/>
    <property type="match status" value="1"/>
</dbReference>
<evidence type="ECO:0000256" key="5">
    <source>
        <dbReference type="ARBA" id="ARBA00022490"/>
    </source>
</evidence>
<dbReference type="GO" id="GO:0051301">
    <property type="term" value="P:cell division"/>
    <property type="evidence" value="ECO:0007669"/>
    <property type="project" value="UniProtKB-KW"/>
</dbReference>
<dbReference type="GO" id="GO:0016020">
    <property type="term" value="C:membrane"/>
    <property type="evidence" value="ECO:0007669"/>
    <property type="project" value="UniProtKB-SubCell"/>
</dbReference>
<name>A0A6N2LRE4_SALVM</name>
<dbReference type="InterPro" id="IPR011074">
    <property type="entry name" value="CRAL/TRIO_N_dom"/>
</dbReference>
<proteinExistence type="inferred from homology"/>
<protein>
    <recommendedName>
        <fullName evidence="14">CRAL-TRIO domain-containing protein</fullName>
    </recommendedName>
</protein>
<keyword evidence="5" id="KW-0963">Cytoplasm</keyword>
<dbReference type="InterPro" id="IPR009038">
    <property type="entry name" value="GOLD_dom"/>
</dbReference>
<dbReference type="SUPFAM" id="SSF52087">
    <property type="entry name" value="CRAL/TRIO domain"/>
    <property type="match status" value="1"/>
</dbReference>
<accession>A0A6N2LRE4</accession>
<dbReference type="AlphaFoldDB" id="A0A6N2LRE4"/>
<dbReference type="InterPro" id="IPR044834">
    <property type="entry name" value="PATL"/>
</dbReference>
<evidence type="ECO:0000256" key="4">
    <source>
        <dbReference type="ARBA" id="ARBA00022448"/>
    </source>
</evidence>
<dbReference type="GO" id="GO:0005737">
    <property type="term" value="C:cytoplasm"/>
    <property type="evidence" value="ECO:0007669"/>
    <property type="project" value="UniProtKB-SubCell"/>
</dbReference>
<gene>
    <name evidence="13" type="ORF">SVIM_LOCUS269628</name>
</gene>
<dbReference type="FunFam" id="3.40.525.10:FF:000022">
    <property type="entry name" value="SEC14 cytosolic factor family protein"/>
    <property type="match status" value="1"/>
</dbReference>
<feature type="domain" description="GOLD" evidence="12">
    <location>
        <begin position="402"/>
        <end position="536"/>
    </location>
</feature>
<dbReference type="PROSITE" id="PS50866">
    <property type="entry name" value="GOLD"/>
    <property type="match status" value="1"/>
</dbReference>
<evidence type="ECO:0000256" key="9">
    <source>
        <dbReference type="ARBA" id="ARBA00023306"/>
    </source>
</evidence>
<evidence type="ECO:0000259" key="12">
    <source>
        <dbReference type="PROSITE" id="PS50866"/>
    </source>
</evidence>
<dbReference type="InterPro" id="IPR056794">
    <property type="entry name" value="PATL1-6_C_GOLD"/>
</dbReference>
<dbReference type="PRINTS" id="PR00180">
    <property type="entry name" value="CRETINALDHBP"/>
</dbReference>
<evidence type="ECO:0000256" key="7">
    <source>
        <dbReference type="ARBA" id="ARBA00023121"/>
    </source>
</evidence>
<feature type="domain" description="CRAL-TRIO" evidence="11">
    <location>
        <begin position="251"/>
        <end position="420"/>
    </location>
</feature>
<keyword evidence="9" id="KW-0131">Cell cycle</keyword>
<dbReference type="EMBL" id="CAADRP010001597">
    <property type="protein sequence ID" value="VFU44156.1"/>
    <property type="molecule type" value="Genomic_DNA"/>
</dbReference>
<feature type="compositionally biased region" description="Polar residues" evidence="10">
    <location>
        <begin position="139"/>
        <end position="160"/>
    </location>
</feature>
<evidence type="ECO:0000256" key="3">
    <source>
        <dbReference type="ARBA" id="ARBA00007155"/>
    </source>
</evidence>
<evidence type="ECO:0008006" key="14">
    <source>
        <dbReference type="Google" id="ProtNLM"/>
    </source>
</evidence>
<keyword evidence="7" id="KW-0446">Lipid-binding</keyword>
<evidence type="ECO:0000259" key="11">
    <source>
        <dbReference type="PROSITE" id="PS50191"/>
    </source>
</evidence>
<dbReference type="PROSITE" id="PS50191">
    <property type="entry name" value="CRAL_TRIO"/>
    <property type="match status" value="1"/>
</dbReference>